<feature type="signal peptide" evidence="3">
    <location>
        <begin position="1"/>
        <end position="19"/>
    </location>
</feature>
<dbReference type="AlphaFoldDB" id="A0A8D2LMK2"/>
<comment type="similarity">
    <text evidence="1">Belongs to the biotin--protein ligase family.</text>
</comment>
<dbReference type="Pfam" id="PF03099">
    <property type="entry name" value="BPL_LplA_LipB"/>
    <property type="match status" value="1"/>
</dbReference>
<accession>A0A8D2LMK2</accession>
<dbReference type="OrthoDB" id="10250105at2759"/>
<name>A0A8D2LMK2_VARKO</name>
<keyword evidence="2" id="KW-0436">Ligase</keyword>
<reference evidence="5" key="1">
    <citation type="submission" date="2025-08" db="UniProtKB">
        <authorList>
            <consortium name="Ensembl"/>
        </authorList>
    </citation>
    <scope>IDENTIFICATION</scope>
</reference>
<dbReference type="PANTHER" id="PTHR12835:SF5">
    <property type="entry name" value="BIOTIN--PROTEIN LIGASE"/>
    <property type="match status" value="1"/>
</dbReference>
<feature type="chain" id="PRO_5034291259" evidence="3">
    <location>
        <begin position="20"/>
        <end position="901"/>
    </location>
</feature>
<evidence type="ECO:0000259" key="4">
    <source>
        <dbReference type="PROSITE" id="PS51733"/>
    </source>
</evidence>
<dbReference type="InterPro" id="IPR045864">
    <property type="entry name" value="aa-tRNA-synth_II/BPL/LPL"/>
</dbReference>
<sequence>MLITLCYLYLWARWRGRSAGLIRRTVRRLYRTRSFTFCASSGSACSRQTLRLQPSHHPLCSQGPSHGSEERICLRTGDKIFFTDEAQSLADLNKWTLLIVSPFSYLDKIVEAEYITFVTESVSIQAGSSQAITHSTEKVVKWSDYCSPLAFKPGEPYILLAKASIDNFSSLGIAFMEDKLQMDNGMMPQKIVSVHLQKPGLEDLKLATSTKEEENVNELDELRWDSSFPTPDNLEAVDYSGDNDQEVQKEKHILEKVNEHHEQLEKDSEKGIIMGERHHLHLSSCVECLKLENSTIESVKFAPTENILELSDYGSGSLEDGDGSCLTRNRVNLTGKPPNVLIYVGSDSDKVKFEQIKSLILECIDVNAYTVYHLLEKQVLSVPWLDNALLLIIAASQPISDAVSKQFLDFMSKGGKILGLSTSFSFGGIHVKSKDELMDTVQAIVFAKNKNNEIKLNLLASGNVFEKESSEECPSVKPLCYLDSSNKDMVIVHLPYGNSGGEAILCQVHLEVDAKHLSNRSNSDFNSLKISNAKRYEVLTEILTLLGLSCELCEVPLLTPVYLLSSDKELHSSFLEWLGRNVNADGLIRSSKVSLKFVSSCSKEIEVTPLLMPVVTEMAAFSSEHFCLERYKENLHTEKLGKVVLFAEVTSTTMNLLDGLMYKVSQEIGLIAIAVHQTQGRGRGGNTWLSPMGAALYTLHITIPLSSQLGQRIPFIQHLASLAVVESVRSLPGYQDIDLRVKWPNDIYYSDLMKLGGVLVNSTLTGDTFHILIGCGFNVNNSNPTICINDVIMEHNKTKNTKLRPLSTDCLIARSVTVLENLINTFQKKGPNGILPMYYRYWIHSGKKVQLENDEGPMVWIVGLDDAGFLQVHEEGKDILTVHPDGNSFDMLRNLIVPKQQ</sequence>
<dbReference type="InterPro" id="IPR004143">
    <property type="entry name" value="BPL_LPL_catalytic"/>
</dbReference>
<dbReference type="RefSeq" id="XP_044297329.1">
    <property type="nucleotide sequence ID" value="XM_044441394.1"/>
</dbReference>
<dbReference type="PROSITE" id="PS51733">
    <property type="entry name" value="BPL_LPL_CATALYTIC"/>
    <property type="match status" value="1"/>
</dbReference>
<dbReference type="KEGG" id="vko:123028983"/>
<dbReference type="Ensembl" id="ENSVKKT00000024806.1">
    <property type="protein sequence ID" value="ENSVKKP00000024215.1"/>
    <property type="gene ID" value="ENSVKKG00000015977.1"/>
</dbReference>
<organism evidence="5 6">
    <name type="scientific">Varanus komodoensis</name>
    <name type="common">Komodo dragon</name>
    <dbReference type="NCBI Taxonomy" id="61221"/>
    <lineage>
        <taxon>Eukaryota</taxon>
        <taxon>Metazoa</taxon>
        <taxon>Chordata</taxon>
        <taxon>Craniata</taxon>
        <taxon>Vertebrata</taxon>
        <taxon>Euteleostomi</taxon>
        <taxon>Lepidosauria</taxon>
        <taxon>Squamata</taxon>
        <taxon>Bifurcata</taxon>
        <taxon>Unidentata</taxon>
        <taxon>Episquamata</taxon>
        <taxon>Toxicofera</taxon>
        <taxon>Anguimorpha</taxon>
        <taxon>Paleoanguimorpha</taxon>
        <taxon>Varanoidea</taxon>
        <taxon>Varanidae</taxon>
        <taxon>Varanus</taxon>
    </lineage>
</organism>
<dbReference type="GO" id="GO:0005737">
    <property type="term" value="C:cytoplasm"/>
    <property type="evidence" value="ECO:0007669"/>
    <property type="project" value="TreeGrafter"/>
</dbReference>
<dbReference type="NCBIfam" id="TIGR00121">
    <property type="entry name" value="birA_ligase"/>
    <property type="match status" value="1"/>
</dbReference>
<protein>
    <submittedName>
        <fullName evidence="5">Holocarboxylase synthetase</fullName>
    </submittedName>
</protein>
<dbReference type="GeneID" id="123028983"/>
<dbReference type="RefSeq" id="XP_044297328.1">
    <property type="nucleotide sequence ID" value="XM_044441393.1"/>
</dbReference>
<dbReference type="SUPFAM" id="SSF55681">
    <property type="entry name" value="Class II aaRS and biotin synthetases"/>
    <property type="match status" value="1"/>
</dbReference>
<dbReference type="GO" id="GO:0004077">
    <property type="term" value="F:biotin--[biotin carboxyl-carrier protein] ligase activity"/>
    <property type="evidence" value="ECO:0007669"/>
    <property type="project" value="InterPro"/>
</dbReference>
<evidence type="ECO:0000313" key="6">
    <source>
        <dbReference type="Proteomes" id="UP000694545"/>
    </source>
</evidence>
<evidence type="ECO:0000256" key="2">
    <source>
        <dbReference type="ARBA" id="ARBA00022598"/>
    </source>
</evidence>
<keyword evidence="6" id="KW-1185">Reference proteome</keyword>
<dbReference type="CDD" id="cd16442">
    <property type="entry name" value="BPL"/>
    <property type="match status" value="1"/>
</dbReference>
<feature type="domain" description="BPL/LPL catalytic" evidence="4">
    <location>
        <begin position="629"/>
        <end position="827"/>
    </location>
</feature>
<reference evidence="5" key="2">
    <citation type="submission" date="2025-09" db="UniProtKB">
        <authorList>
            <consortium name="Ensembl"/>
        </authorList>
    </citation>
    <scope>IDENTIFICATION</scope>
</reference>
<dbReference type="CTD" id="3141"/>
<evidence type="ECO:0000256" key="1">
    <source>
        <dbReference type="ARBA" id="ARBA00009934"/>
    </source>
</evidence>
<dbReference type="RefSeq" id="XP_044297326.1">
    <property type="nucleotide sequence ID" value="XM_044441391.1"/>
</dbReference>
<gene>
    <name evidence="5" type="primary">HLCS</name>
</gene>
<dbReference type="RefSeq" id="XP_044297327.1">
    <property type="nucleotide sequence ID" value="XM_044441392.1"/>
</dbReference>
<dbReference type="PANTHER" id="PTHR12835">
    <property type="entry name" value="BIOTIN PROTEIN LIGASE"/>
    <property type="match status" value="1"/>
</dbReference>
<dbReference type="Gene3D" id="3.30.930.10">
    <property type="entry name" value="Bira Bifunctional Protein, Domain 2"/>
    <property type="match status" value="1"/>
</dbReference>
<dbReference type="Proteomes" id="UP000694545">
    <property type="component" value="Unplaced"/>
</dbReference>
<evidence type="ECO:0000313" key="5">
    <source>
        <dbReference type="Ensembl" id="ENSVKKP00000024215.1"/>
    </source>
</evidence>
<proteinExistence type="inferred from homology"/>
<keyword evidence="3" id="KW-0732">Signal</keyword>
<dbReference type="InterPro" id="IPR004408">
    <property type="entry name" value="Biotin_CoA_COase_ligase"/>
</dbReference>
<dbReference type="OMA" id="VEHCPLH"/>
<evidence type="ECO:0000256" key="3">
    <source>
        <dbReference type="SAM" id="SignalP"/>
    </source>
</evidence>